<dbReference type="RefSeq" id="WP_008217933.1">
    <property type="nucleotide sequence ID" value="NZ_BAFK01000001.1"/>
</dbReference>
<dbReference type="InterPro" id="IPR016032">
    <property type="entry name" value="Sig_transdc_resp-reg_C-effctor"/>
</dbReference>
<dbReference type="SUPFAM" id="SSF82171">
    <property type="entry name" value="DPP6 N-terminal domain-like"/>
    <property type="match status" value="1"/>
</dbReference>
<gene>
    <name evidence="4" type="ORF">RNAN_0255</name>
</gene>
<dbReference type="GO" id="GO:0003677">
    <property type="term" value="F:DNA binding"/>
    <property type="evidence" value="ECO:0007669"/>
    <property type="project" value="UniProtKB-UniRule"/>
</dbReference>
<evidence type="ECO:0000259" key="3">
    <source>
        <dbReference type="PROSITE" id="PS51755"/>
    </source>
</evidence>
<dbReference type="STRING" id="562729.RNAN_0255"/>
<feature type="domain" description="OmpR/PhoB-type" evidence="3">
    <location>
        <begin position="5"/>
        <end position="109"/>
    </location>
</feature>
<proteinExistence type="predicted"/>
<dbReference type="AlphaFoldDB" id="I1DTB4"/>
<accession>I1DTB4</accession>
<evidence type="ECO:0000256" key="2">
    <source>
        <dbReference type="PROSITE-ProRule" id="PRU01091"/>
    </source>
</evidence>
<dbReference type="InterPro" id="IPR001867">
    <property type="entry name" value="OmpR/PhoB-type_DNA-bd"/>
</dbReference>
<dbReference type="Gene3D" id="1.10.10.10">
    <property type="entry name" value="Winged helix-like DNA-binding domain superfamily/Winged helix DNA-binding domain"/>
    <property type="match status" value="1"/>
</dbReference>
<feature type="DNA-binding region" description="OmpR/PhoB-type" evidence="2">
    <location>
        <begin position="5"/>
        <end position="109"/>
    </location>
</feature>
<dbReference type="EMBL" id="BAFK01000001">
    <property type="protein sequence ID" value="GAB57292.1"/>
    <property type="molecule type" value="Genomic_DNA"/>
</dbReference>
<dbReference type="InterPro" id="IPR036388">
    <property type="entry name" value="WH-like_DNA-bd_sf"/>
</dbReference>
<dbReference type="Pfam" id="PF00486">
    <property type="entry name" value="Trans_reg_C"/>
    <property type="match status" value="1"/>
</dbReference>
<sequence length="689" mass="78861">MSHLDPVVQIGDWYYQVIYGQLWPAAVPVKPEHMVRLEPRLHSLLNFFLQHPNTLLAKDTLIEKVWPAEEGTDAAVMRAVGALRKVLGDDVRAPVYIATISKKGYCWLADINPVAPGTLLPHVELPETAQPALTKPDVLPPRWPWRFISLTAAAILLGCASVAYVLASLTAAPLLKLPDTITPISALSGQEYWPVLNDAQSHVVYQQRPLDANSLNWNLQNLTDLRVSPLPQQFNALSQPHWLDAEQVLFRGEKPGESCQFYRQRLLPQPAAPVALWSCTAVLPQALVRWQQQWLWLDNTADDTTQALWIAEAQRPPQLLRSLTSLYWPVQHMLIQDDMLYLLVQQTQNSSSLFRMQLPDGEAEVVRQFPYLIEQFSWWDQHKLLLSPAQHELQLYDIKRDTSQSLGPLTRELTQAQRYDNRILATQYLDYTTDIYRLEPFDNPVTVTPWQVSNRSERLVAHGDAGTAFVSDRAGISQIWLEQGRDSIQLSRLNEQQQLQQLLWHQGELLALLNSQLYRLAPDSSELSLYPLQAKAAGRYASCTNQLYWTERREEQWWLMTAHQQQAKPVRAGVVDVRCGPDERLLLQLADDRSLHLLEPGGQLTALPVQLDWRYVKPEQWFSDQSGIYWLTAQGTEVQAYLWQEQQVSIFNLPLEKRAIAIYSNGAGLGYLVRPRPHDTDIVWLHNRR</sequence>
<reference evidence="4 5" key="1">
    <citation type="journal article" date="2012" name="J. Bacteriol.">
        <title>Genome Sequence of the Protease-Producing Bacterium Rheinheimera nanhaiensis E407-8T, Isolated from Deep-Sea Sediment of the South China Sea.</title>
        <authorList>
            <person name="Zhang X.-Y."/>
            <person name="Zhang Y.-J."/>
            <person name="Qin Q.-L."/>
            <person name="Xie B.-B."/>
            <person name="Chen X.-L."/>
            <person name="Zhou B.-C."/>
            <person name="Zhang Y.-Z."/>
        </authorList>
    </citation>
    <scope>NUCLEOTIDE SEQUENCE [LARGE SCALE GENOMIC DNA]</scope>
    <source>
        <strain evidence="4 5">E407-8</strain>
    </source>
</reference>
<comment type="caution">
    <text evidence="4">The sequence shown here is derived from an EMBL/GenBank/DDBJ whole genome shotgun (WGS) entry which is preliminary data.</text>
</comment>
<dbReference type="CDD" id="cd00383">
    <property type="entry name" value="trans_reg_C"/>
    <property type="match status" value="1"/>
</dbReference>
<evidence type="ECO:0000313" key="4">
    <source>
        <dbReference type="EMBL" id="GAB57292.1"/>
    </source>
</evidence>
<protein>
    <recommendedName>
        <fullName evidence="3">OmpR/PhoB-type domain-containing protein</fullName>
    </recommendedName>
</protein>
<keyword evidence="1 2" id="KW-0238">DNA-binding</keyword>
<dbReference type="OrthoDB" id="9816555at2"/>
<dbReference type="SMART" id="SM00862">
    <property type="entry name" value="Trans_reg_C"/>
    <property type="match status" value="1"/>
</dbReference>
<name>I1DTB4_9GAMM</name>
<dbReference type="GO" id="GO:0006355">
    <property type="term" value="P:regulation of DNA-templated transcription"/>
    <property type="evidence" value="ECO:0007669"/>
    <property type="project" value="InterPro"/>
</dbReference>
<dbReference type="SUPFAM" id="SSF46894">
    <property type="entry name" value="C-terminal effector domain of the bipartite response regulators"/>
    <property type="match status" value="1"/>
</dbReference>
<evidence type="ECO:0000313" key="5">
    <source>
        <dbReference type="Proteomes" id="UP000004374"/>
    </source>
</evidence>
<dbReference type="Proteomes" id="UP000004374">
    <property type="component" value="Unassembled WGS sequence"/>
</dbReference>
<organism evidence="4 5">
    <name type="scientific">Rheinheimera nanhaiensis E407-8</name>
    <dbReference type="NCBI Taxonomy" id="562729"/>
    <lineage>
        <taxon>Bacteria</taxon>
        <taxon>Pseudomonadati</taxon>
        <taxon>Pseudomonadota</taxon>
        <taxon>Gammaproteobacteria</taxon>
        <taxon>Chromatiales</taxon>
        <taxon>Chromatiaceae</taxon>
        <taxon>Rheinheimera</taxon>
    </lineage>
</organism>
<keyword evidence="5" id="KW-1185">Reference proteome</keyword>
<dbReference type="PROSITE" id="PS51755">
    <property type="entry name" value="OMPR_PHOB"/>
    <property type="match status" value="1"/>
</dbReference>
<evidence type="ECO:0000256" key="1">
    <source>
        <dbReference type="ARBA" id="ARBA00023125"/>
    </source>
</evidence>
<dbReference type="GO" id="GO:0000160">
    <property type="term" value="P:phosphorelay signal transduction system"/>
    <property type="evidence" value="ECO:0007669"/>
    <property type="project" value="InterPro"/>
</dbReference>